<keyword evidence="8" id="KW-0677">Repeat</keyword>
<dbReference type="EMBL" id="JAEPBH010000013">
    <property type="protein sequence ID" value="MBK4715022.1"/>
    <property type="molecule type" value="Genomic_DNA"/>
</dbReference>
<comment type="cofactor">
    <cofactor evidence="2 13">
        <name>pyridoxal 5'-phosphate</name>
        <dbReference type="ChEBI" id="CHEBI:597326"/>
    </cofactor>
</comment>
<dbReference type="Gene3D" id="3.40.50.1100">
    <property type="match status" value="2"/>
</dbReference>
<evidence type="ECO:0000256" key="11">
    <source>
        <dbReference type="ARBA" id="ARBA00023304"/>
    </source>
</evidence>
<dbReference type="GO" id="GO:0030170">
    <property type="term" value="F:pyridoxal phosphate binding"/>
    <property type="evidence" value="ECO:0007669"/>
    <property type="project" value="InterPro"/>
</dbReference>
<dbReference type="FunFam" id="3.40.1020.10:FF:000001">
    <property type="entry name" value="L-threonine dehydratase"/>
    <property type="match status" value="1"/>
</dbReference>
<dbReference type="UniPathway" id="UPA00047">
    <property type="reaction ID" value="UER00054"/>
</dbReference>
<keyword evidence="9 13" id="KW-0663">Pyridoxal phosphate</keyword>
<keyword evidence="16" id="KW-1185">Reference proteome</keyword>
<dbReference type="InterPro" id="IPR050147">
    <property type="entry name" value="Ser/Thr_Dehydratase"/>
</dbReference>
<dbReference type="AlphaFoldDB" id="A0A8K0XX55"/>
<sequence>MSVPQPLSSAPDGAEYLRAVLRSPVYEVAQVTPLERMDKLSTRLDNVVLVKREDRQPVHSFKLRGAYAMLAGLSAEQKARGVVTASAGNHAQGVALSASRLGVNALIVMPVSTADIKVDAVRGFGGEVLLYGANFDEAKARAVELSGQQGYTYVPPFDHPAVIAGQGTLALELLQQDAHIDRIFVPVGGGGLAAGVAVLIKQLMPQIKVIAVESEDSACLRAALEAGEPVDLPRVGLFAEGVAVKRIGDECFRLCRAWIDDVVTVDSDAICAAMKDIFEDVRAVAEPSGALALAGMKKYVQQHNIRGERLAHVLSGANVNFHGLRYVSERCELGEQREALLAVTIPEVKGSFLTFCQLLGGRSVTEFNYRFADAKSACIFVGVRLSRGPQERQEIIHLLSEGGYSVVDLSDDEMAKLHVRYMVGGRPSQPLRERLFSFEFPESPGALLKFLQTLGAYWNITLFHYRSHGTDYGRVLAAFELDEHEPGFETRLHELGYDCHEETSNPAFRFFLAG</sequence>
<dbReference type="GO" id="GO:0004794">
    <property type="term" value="F:threonine deaminase activity"/>
    <property type="evidence" value="ECO:0007669"/>
    <property type="project" value="UniProtKB-UniRule"/>
</dbReference>
<evidence type="ECO:0000256" key="4">
    <source>
        <dbReference type="ARBA" id="ARBA00010869"/>
    </source>
</evidence>
<dbReference type="InterPro" id="IPR001721">
    <property type="entry name" value="TD_ACT-like"/>
</dbReference>
<dbReference type="GO" id="GO:0006567">
    <property type="term" value="P:L-threonine catabolic process"/>
    <property type="evidence" value="ECO:0007669"/>
    <property type="project" value="TreeGrafter"/>
</dbReference>
<evidence type="ECO:0000256" key="12">
    <source>
        <dbReference type="ARBA" id="ARBA00025527"/>
    </source>
</evidence>
<dbReference type="SUPFAM" id="SSF55021">
    <property type="entry name" value="ACT-like"/>
    <property type="match status" value="2"/>
</dbReference>
<dbReference type="PANTHER" id="PTHR48078:SF11">
    <property type="entry name" value="THREONINE DEHYDRATASE, MITOCHONDRIAL"/>
    <property type="match status" value="1"/>
</dbReference>
<gene>
    <name evidence="13 15" type="primary">ilvA</name>
    <name evidence="15" type="ORF">JJB97_06695</name>
</gene>
<dbReference type="CDD" id="cd01562">
    <property type="entry name" value="Thr-dehyd"/>
    <property type="match status" value="1"/>
</dbReference>
<dbReference type="Proteomes" id="UP000659047">
    <property type="component" value="Unassembled WGS sequence"/>
</dbReference>
<comment type="function">
    <text evidence="12 13">Catalyzes the anaerobic formation of alpha-ketobutyrate and ammonia from threonine in a two-step reaction. The first step involved a dehydration of threonine and a production of enamine intermediates (aminocrotonate), which tautomerizes to its imine form (iminobutyrate). Both intermediates are unstable and short-lived. The second step is the nonenzymatic hydrolysis of the enamine/imine intermediates to form 2-ketobutyrate and free ammonia. In the low water environment of the cell, the second step is accelerated by RidA.</text>
</comment>
<proteinExistence type="inferred from homology"/>
<comment type="catalytic activity">
    <reaction evidence="1 13">
        <text>L-threonine = 2-oxobutanoate + NH4(+)</text>
        <dbReference type="Rhea" id="RHEA:22108"/>
        <dbReference type="ChEBI" id="CHEBI:16763"/>
        <dbReference type="ChEBI" id="CHEBI:28938"/>
        <dbReference type="ChEBI" id="CHEBI:57926"/>
        <dbReference type="EC" id="4.3.1.19"/>
    </reaction>
</comment>
<evidence type="ECO:0000256" key="13">
    <source>
        <dbReference type="RuleBase" id="RU362012"/>
    </source>
</evidence>
<evidence type="ECO:0000256" key="5">
    <source>
        <dbReference type="ARBA" id="ARBA00011881"/>
    </source>
</evidence>
<dbReference type="GO" id="GO:0003941">
    <property type="term" value="F:L-serine ammonia-lyase activity"/>
    <property type="evidence" value="ECO:0007669"/>
    <property type="project" value="TreeGrafter"/>
</dbReference>
<evidence type="ECO:0000256" key="3">
    <source>
        <dbReference type="ARBA" id="ARBA00004810"/>
    </source>
</evidence>
<evidence type="ECO:0000256" key="6">
    <source>
        <dbReference type="ARBA" id="ARBA00022605"/>
    </source>
</evidence>
<evidence type="ECO:0000256" key="1">
    <source>
        <dbReference type="ARBA" id="ARBA00001274"/>
    </source>
</evidence>
<dbReference type="CDD" id="cd04906">
    <property type="entry name" value="ACT_ThrD-I_1"/>
    <property type="match status" value="1"/>
</dbReference>
<dbReference type="RefSeq" id="WP_238713256.1">
    <property type="nucleotide sequence ID" value="NZ_JAEPBH010000013.1"/>
</dbReference>
<dbReference type="InterPro" id="IPR000634">
    <property type="entry name" value="Ser/Thr_deHydtase_PyrdxlP-BS"/>
</dbReference>
<dbReference type="Pfam" id="PF00291">
    <property type="entry name" value="PALP"/>
    <property type="match status" value="1"/>
</dbReference>
<protein>
    <recommendedName>
        <fullName evidence="13">L-threonine dehydratase</fullName>
        <ecNumber evidence="13">4.3.1.19</ecNumber>
    </recommendedName>
    <alternativeName>
        <fullName evidence="13">Threonine deaminase</fullName>
    </alternativeName>
</protein>
<dbReference type="SUPFAM" id="SSF53686">
    <property type="entry name" value="Tryptophan synthase beta subunit-like PLP-dependent enzymes"/>
    <property type="match status" value="1"/>
</dbReference>
<dbReference type="NCBIfam" id="TIGR01124">
    <property type="entry name" value="ilvA_2Cterm"/>
    <property type="match status" value="1"/>
</dbReference>
<dbReference type="GO" id="GO:0006565">
    <property type="term" value="P:L-serine catabolic process"/>
    <property type="evidence" value="ECO:0007669"/>
    <property type="project" value="TreeGrafter"/>
</dbReference>
<dbReference type="InterPro" id="IPR036052">
    <property type="entry name" value="TrpB-like_PALP_sf"/>
</dbReference>
<reference evidence="15" key="1">
    <citation type="submission" date="2021-01" db="EMBL/GenBank/DDBJ databases">
        <title>Intestinitalea alba gen. nov., sp. nov., a novel genus of the family Enterobacteriaceae, isolated from the gut of the plastic-eating mealworm Tenebrio molitor L.</title>
        <authorList>
            <person name="Yang Y."/>
        </authorList>
    </citation>
    <scope>NUCLEOTIDE SEQUENCE</scope>
    <source>
        <strain evidence="15">BIT-L3</strain>
    </source>
</reference>
<dbReference type="PROSITE" id="PS51672">
    <property type="entry name" value="ACT_LIKE"/>
    <property type="match status" value="2"/>
</dbReference>
<keyword evidence="10 13" id="KW-0456">Lyase</keyword>
<evidence type="ECO:0000256" key="8">
    <source>
        <dbReference type="ARBA" id="ARBA00022737"/>
    </source>
</evidence>
<dbReference type="InterPro" id="IPR001926">
    <property type="entry name" value="TrpB-like_PALP"/>
</dbReference>
<dbReference type="GO" id="GO:0009097">
    <property type="term" value="P:isoleucine biosynthetic process"/>
    <property type="evidence" value="ECO:0007669"/>
    <property type="project" value="UniProtKB-UniRule"/>
</dbReference>
<accession>A0A8K0XX55</accession>
<dbReference type="FunFam" id="3.40.50.1100:FF:000008">
    <property type="entry name" value="L-threonine dehydratase"/>
    <property type="match status" value="1"/>
</dbReference>
<comment type="caution">
    <text evidence="15">The sequence shown here is derived from an EMBL/GenBank/DDBJ whole genome shotgun (WGS) entry which is preliminary data.</text>
</comment>
<comment type="pathway">
    <text evidence="3 13">Amino-acid biosynthesis; L-isoleucine biosynthesis; 2-oxobutanoate from L-threonine: step 1/1.</text>
</comment>
<evidence type="ECO:0000259" key="14">
    <source>
        <dbReference type="PROSITE" id="PS51672"/>
    </source>
</evidence>
<dbReference type="PANTHER" id="PTHR48078">
    <property type="entry name" value="THREONINE DEHYDRATASE, MITOCHONDRIAL-RELATED"/>
    <property type="match status" value="1"/>
</dbReference>
<dbReference type="CDD" id="cd04907">
    <property type="entry name" value="ACT_ThrD-I_2"/>
    <property type="match status" value="1"/>
</dbReference>
<evidence type="ECO:0000256" key="7">
    <source>
        <dbReference type="ARBA" id="ARBA00022624"/>
    </source>
</evidence>
<keyword evidence="6 13" id="KW-0028">Amino-acid biosynthesis</keyword>
<evidence type="ECO:0000313" key="16">
    <source>
        <dbReference type="Proteomes" id="UP000659047"/>
    </source>
</evidence>
<feature type="domain" description="ACT-like" evidence="14">
    <location>
        <begin position="339"/>
        <end position="411"/>
    </location>
</feature>
<dbReference type="PROSITE" id="PS00165">
    <property type="entry name" value="DEHYDRATASE_SER_THR"/>
    <property type="match status" value="1"/>
</dbReference>
<keyword evidence="7 13" id="KW-0412">Isoleucine biosynthesis</keyword>
<dbReference type="NCBIfam" id="NF006674">
    <property type="entry name" value="PRK09224.1"/>
    <property type="match status" value="1"/>
</dbReference>
<dbReference type="InterPro" id="IPR005787">
    <property type="entry name" value="Thr_deHydtase_biosynth"/>
</dbReference>
<organism evidence="15 16">
    <name type="scientific">Tenebrionibacter intestinalis</name>
    <dbReference type="NCBI Taxonomy" id="2799638"/>
    <lineage>
        <taxon>Bacteria</taxon>
        <taxon>Pseudomonadati</taxon>
        <taxon>Pseudomonadota</taxon>
        <taxon>Gammaproteobacteria</taxon>
        <taxon>Enterobacterales</taxon>
        <taxon>Enterobacteriaceae</taxon>
        <taxon>Tenebrionibacter/Tenebrionicola group</taxon>
        <taxon>Tenebrionibacter</taxon>
    </lineage>
</organism>
<dbReference type="Pfam" id="PF00585">
    <property type="entry name" value="Thr_dehydrat_C"/>
    <property type="match status" value="2"/>
</dbReference>
<evidence type="ECO:0000256" key="2">
    <source>
        <dbReference type="ARBA" id="ARBA00001933"/>
    </source>
</evidence>
<dbReference type="InterPro" id="IPR045865">
    <property type="entry name" value="ACT-like_dom_sf"/>
</dbReference>
<dbReference type="EC" id="4.3.1.19" evidence="13"/>
<comment type="subunit">
    <text evidence="5 13">Homotetramer.</text>
</comment>
<evidence type="ECO:0000313" key="15">
    <source>
        <dbReference type="EMBL" id="MBK4715022.1"/>
    </source>
</evidence>
<keyword evidence="11 13" id="KW-0100">Branched-chain amino acid biosynthesis</keyword>
<feature type="domain" description="ACT-like" evidence="14">
    <location>
        <begin position="434"/>
        <end position="504"/>
    </location>
</feature>
<dbReference type="Gene3D" id="3.40.1020.10">
    <property type="entry name" value="Biosynthetic Threonine Deaminase, Domain 3"/>
    <property type="match status" value="1"/>
</dbReference>
<comment type="similarity">
    <text evidence="4 13">Belongs to the serine/threonine dehydratase family.</text>
</comment>
<dbReference type="InterPro" id="IPR038110">
    <property type="entry name" value="TD_ACT-like_sf"/>
</dbReference>
<evidence type="ECO:0000256" key="9">
    <source>
        <dbReference type="ARBA" id="ARBA00022898"/>
    </source>
</evidence>
<evidence type="ECO:0000256" key="10">
    <source>
        <dbReference type="ARBA" id="ARBA00023239"/>
    </source>
</evidence>
<name>A0A8K0XX55_9ENTR</name>